<dbReference type="Gene3D" id="3.40.50.11190">
    <property type="match status" value="1"/>
</dbReference>
<keyword evidence="2" id="KW-1185">Reference proteome</keyword>
<reference evidence="1 2" key="1">
    <citation type="submission" date="2024-09" db="EMBL/GenBank/DDBJ databases">
        <authorList>
            <person name="Sun Q."/>
            <person name="Mori K."/>
        </authorList>
    </citation>
    <scope>NUCLEOTIDE SEQUENCE [LARGE SCALE GENOMIC DNA]</scope>
    <source>
        <strain evidence="1 2">NCAIM B.02301</strain>
    </source>
</reference>
<dbReference type="EMBL" id="JBHLTR010000093">
    <property type="protein sequence ID" value="MFC0561930.1"/>
    <property type="molecule type" value="Genomic_DNA"/>
</dbReference>
<gene>
    <name evidence="1" type="ORF">ACFFH4_23910</name>
</gene>
<dbReference type="Proteomes" id="UP001589833">
    <property type="component" value="Unassembled WGS sequence"/>
</dbReference>
<name>A0ABV6NMD1_9BACI</name>
<protein>
    <submittedName>
        <fullName evidence="1">Uncharacterized protein</fullName>
    </submittedName>
</protein>
<comment type="caution">
    <text evidence="1">The sequence shown here is derived from an EMBL/GenBank/DDBJ whole genome shotgun (WGS) entry which is preliminary data.</text>
</comment>
<dbReference type="RefSeq" id="WP_273848230.1">
    <property type="nucleotide sequence ID" value="NZ_JAQQWT010000058.1"/>
</dbReference>
<sequence length="120" mass="14385">MYRLDSLNNIPWCIDVEQTIELLKKSVKPIDLLIIDHYSIDKSWELSIRKFVKKIMVIDDLADREHDYDILLDQNFHLKNEIRYNGLIPSHCKLFLGPKYVLFSTPRFSLRKHLQSKWRG</sequence>
<accession>A0ABV6NMD1</accession>
<evidence type="ECO:0000313" key="1">
    <source>
        <dbReference type="EMBL" id="MFC0561930.1"/>
    </source>
</evidence>
<evidence type="ECO:0000313" key="2">
    <source>
        <dbReference type="Proteomes" id="UP001589833"/>
    </source>
</evidence>
<proteinExistence type="predicted"/>
<organism evidence="1 2">
    <name type="scientific">Halalkalibacter alkalisediminis</name>
    <dbReference type="NCBI Taxonomy" id="935616"/>
    <lineage>
        <taxon>Bacteria</taxon>
        <taxon>Bacillati</taxon>
        <taxon>Bacillota</taxon>
        <taxon>Bacilli</taxon>
        <taxon>Bacillales</taxon>
        <taxon>Bacillaceae</taxon>
        <taxon>Halalkalibacter</taxon>
    </lineage>
</organism>